<dbReference type="RefSeq" id="WP_234999758.1">
    <property type="nucleotide sequence ID" value="NZ_CAAAIK010000001.1"/>
</dbReference>
<dbReference type="EMBL" id="LNYS01000008">
    <property type="protein sequence ID" value="KTD50444.1"/>
    <property type="molecule type" value="Genomic_DNA"/>
</dbReference>
<evidence type="ECO:0000313" key="3">
    <source>
        <dbReference type="Proteomes" id="UP000054618"/>
    </source>
</evidence>
<dbReference type="Proteomes" id="UP000054618">
    <property type="component" value="Unassembled WGS sequence"/>
</dbReference>
<accession>A0A0W0Y0F4</accession>
<dbReference type="PATRIC" id="fig|45073.5.peg.1867"/>
<comment type="caution">
    <text evidence="2">The sequence shown here is derived from an EMBL/GenBank/DDBJ whole genome shotgun (WGS) entry which is preliminary data.</text>
</comment>
<reference evidence="2 3" key="1">
    <citation type="submission" date="2015-11" db="EMBL/GenBank/DDBJ databases">
        <title>Genomic analysis of 38 Legionella species identifies large and diverse effector repertoires.</title>
        <authorList>
            <person name="Burstein D."/>
            <person name="Amaro F."/>
            <person name="Zusman T."/>
            <person name="Lifshitz Z."/>
            <person name="Cohen O."/>
            <person name="Gilbert J.A."/>
            <person name="Pupko T."/>
            <person name="Shuman H.A."/>
            <person name="Segal G."/>
        </authorList>
    </citation>
    <scope>NUCLEOTIDE SEQUENCE [LARGE SCALE GENOMIC DNA]</scope>
    <source>
        <strain evidence="2 3">CDC#1442-AUS-E</strain>
    </source>
</reference>
<evidence type="ECO:0000259" key="1">
    <source>
        <dbReference type="Pfam" id="PF01833"/>
    </source>
</evidence>
<dbReference type="AlphaFoldDB" id="A0A0W0Y0F4"/>
<dbReference type="InterPro" id="IPR013783">
    <property type="entry name" value="Ig-like_fold"/>
</dbReference>
<dbReference type="Pfam" id="PF01833">
    <property type="entry name" value="TIG"/>
    <property type="match status" value="1"/>
</dbReference>
<protein>
    <submittedName>
        <fullName evidence="2">Protein with a bacterial immunoglobulin-like domain protein</fullName>
    </submittedName>
</protein>
<gene>
    <name evidence="2" type="ORF">Lqui_1769</name>
</gene>
<proteinExistence type="predicted"/>
<dbReference type="InterPro" id="IPR002909">
    <property type="entry name" value="IPT_dom"/>
</dbReference>
<sequence>MQTSGILRKLGILVSALIPTFAMAGIPLWTFKPLTPTTLSLSANDTAIVQYLVTNQSSRPHTLNMIPIQGITQLTAGLGVCSSSFVLSGHGSCILSLQINGSLINQQITNGPSVCQSGSPNQCYQPNAQDILRITLKPAINDATISVSNSPLSLLAGGNGTLIIHNNSLEVSATNIVSNFSGTALEGKVIETGNTCASVLPGNNCTLTYTGLQPAMLGSFSIKGSNTNTVYAAMEIKSAATLSSINPNSGLTTGGTGFVLTGTGLLGVTGVSFDGVPATYVSVVNSMTVTGVTPVHAAGTVDVTVLTANGTATLNNGYTFIPPAIGQTTEGGTVACLGGPQLNLIAAVADNSPGMNWGGDGIPTGATNFLDGAANTETIISVLGANGGNPYAALLCSNFEVDSQGNTPCEPGNACYSDWFLPALFQLNCLYSNQIAIGGFSAAPYWTSTEFNPAFAYRVNFANGDNLFAGKDTSGYRVRCVRSFMP</sequence>
<dbReference type="InterPro" id="IPR014756">
    <property type="entry name" value="Ig_E-set"/>
</dbReference>
<dbReference type="SUPFAM" id="SSF81296">
    <property type="entry name" value="E set domains"/>
    <property type="match status" value="1"/>
</dbReference>
<keyword evidence="3" id="KW-1185">Reference proteome</keyword>
<feature type="domain" description="IPT/TIG" evidence="1">
    <location>
        <begin position="241"/>
        <end position="320"/>
    </location>
</feature>
<dbReference type="STRING" id="45073.Lqui_1769"/>
<organism evidence="2 3">
    <name type="scientific">Legionella quinlivanii</name>
    <dbReference type="NCBI Taxonomy" id="45073"/>
    <lineage>
        <taxon>Bacteria</taxon>
        <taxon>Pseudomonadati</taxon>
        <taxon>Pseudomonadota</taxon>
        <taxon>Gammaproteobacteria</taxon>
        <taxon>Legionellales</taxon>
        <taxon>Legionellaceae</taxon>
        <taxon>Legionella</taxon>
    </lineage>
</organism>
<dbReference type="Gene3D" id="2.60.40.10">
    <property type="entry name" value="Immunoglobulins"/>
    <property type="match status" value="1"/>
</dbReference>
<name>A0A0W0Y0F4_9GAMM</name>
<evidence type="ECO:0000313" key="2">
    <source>
        <dbReference type="EMBL" id="KTD50444.1"/>
    </source>
</evidence>